<gene>
    <name evidence="3" type="ORF">QI30_04440</name>
</gene>
<keyword evidence="4" id="KW-1185">Reference proteome</keyword>
<feature type="signal peptide" evidence="2">
    <location>
        <begin position="1"/>
        <end position="25"/>
    </location>
</feature>
<evidence type="ECO:0000256" key="1">
    <source>
        <dbReference type="SAM" id="Coils"/>
    </source>
</evidence>
<organism evidence="3 4">
    <name type="scientific">Candidatus Kurthia intestinigallinarum</name>
    <dbReference type="NCBI Taxonomy" id="1562256"/>
    <lineage>
        <taxon>Bacteria</taxon>
        <taxon>Bacillati</taxon>
        <taxon>Bacillota</taxon>
        <taxon>Bacilli</taxon>
        <taxon>Bacillales</taxon>
        <taxon>Caryophanaceae</taxon>
        <taxon>Kurthia</taxon>
    </lineage>
</organism>
<dbReference type="EMBL" id="JTFC01000015">
    <property type="protein sequence ID" value="RUS57649.1"/>
    <property type="molecule type" value="Genomic_DNA"/>
</dbReference>
<feature type="chain" id="PRO_5019264058" evidence="2">
    <location>
        <begin position="26"/>
        <end position="377"/>
    </location>
</feature>
<evidence type="ECO:0000313" key="3">
    <source>
        <dbReference type="EMBL" id="RUS57649.1"/>
    </source>
</evidence>
<dbReference type="AlphaFoldDB" id="A0A433RWL7"/>
<sequence>MKKIMLSTMVAAVGLTLVAPTASEAASKEKLNKKNVLVDKSTGKAVKGFKVYKGKLYKNGKLNKGYAVVGSGASMKLYYNAKLKKGLKTAKHKQYLFENGRLTKKLVEFKSLFYYKGQLANETIDGVTYTYGKNTSGSLAEQFVENVQMALATNGDTAAIITAYLEENKQDTSAYHSLKYAENVNAILPSFLKTGSAEEIVASFNAVVAEAKKAEAEIVKVDKQSKELLAQYQQLQKTWGNDEAGKAQHIAFLKVMQTEMAAVYMEMNNLPDTTKWILTSEEVGLKYDQVLRDTWLQSLIKIADLQGLSEYIGYGKFATPEQVTVQNKEQAKAFLAVIKSYTGIEKQLLSAGVVERAGVDLDTYVQQFETTIVALEK</sequence>
<comment type="caution">
    <text evidence="3">The sequence shown here is derived from an EMBL/GenBank/DDBJ whole genome shotgun (WGS) entry which is preliminary data.</text>
</comment>
<evidence type="ECO:0000313" key="4">
    <source>
        <dbReference type="Proteomes" id="UP000288623"/>
    </source>
</evidence>
<evidence type="ECO:0000256" key="2">
    <source>
        <dbReference type="SAM" id="SignalP"/>
    </source>
</evidence>
<keyword evidence="2" id="KW-0732">Signal</keyword>
<dbReference type="Proteomes" id="UP000288623">
    <property type="component" value="Unassembled WGS sequence"/>
</dbReference>
<accession>A0A433RWL7</accession>
<keyword evidence="1" id="KW-0175">Coiled coil</keyword>
<reference evidence="3 4" key="1">
    <citation type="submission" date="2014-11" db="EMBL/GenBank/DDBJ databases">
        <title>Genome sequence and analysis of novel Kurthia sp.</title>
        <authorList>
            <person name="Lawson J.N."/>
            <person name="Gonzalez J.E."/>
            <person name="Rinauldi L."/>
            <person name="Xuan Z."/>
            <person name="Firman A."/>
            <person name="Shaddox L."/>
            <person name="Trudeau A."/>
            <person name="Shah S."/>
            <person name="Reiman D."/>
        </authorList>
    </citation>
    <scope>NUCLEOTIDE SEQUENCE [LARGE SCALE GENOMIC DNA]</scope>
    <source>
        <strain evidence="3 4">3B1D</strain>
    </source>
</reference>
<proteinExistence type="predicted"/>
<feature type="coiled-coil region" evidence="1">
    <location>
        <begin position="211"/>
        <end position="238"/>
    </location>
</feature>
<dbReference type="OrthoDB" id="9930173at2"/>
<dbReference type="RefSeq" id="WP_126989753.1">
    <property type="nucleotide sequence ID" value="NZ_JTFC01000015.1"/>
</dbReference>
<protein>
    <submittedName>
        <fullName evidence="3">Uncharacterized protein</fullName>
    </submittedName>
</protein>
<name>A0A433RWL7_9BACL</name>